<evidence type="ECO:0000313" key="3">
    <source>
        <dbReference type="EMBL" id="RXH69500.1"/>
    </source>
</evidence>
<keyword evidence="1" id="KW-0472">Membrane</keyword>
<comment type="caution">
    <text evidence="3">The sequence shown here is derived from an EMBL/GenBank/DDBJ whole genome shotgun (WGS) entry which is preliminary data.</text>
</comment>
<dbReference type="PANTHER" id="PTHR24177">
    <property type="entry name" value="CASKIN"/>
    <property type="match status" value="1"/>
</dbReference>
<dbReference type="AlphaFoldDB" id="A0A498HFM4"/>
<dbReference type="Pfam" id="PF13962">
    <property type="entry name" value="PGG"/>
    <property type="match status" value="1"/>
</dbReference>
<organism evidence="3 4">
    <name type="scientific">Malus domestica</name>
    <name type="common">Apple</name>
    <name type="synonym">Pyrus malus</name>
    <dbReference type="NCBI Taxonomy" id="3750"/>
    <lineage>
        <taxon>Eukaryota</taxon>
        <taxon>Viridiplantae</taxon>
        <taxon>Streptophyta</taxon>
        <taxon>Embryophyta</taxon>
        <taxon>Tracheophyta</taxon>
        <taxon>Spermatophyta</taxon>
        <taxon>Magnoliopsida</taxon>
        <taxon>eudicotyledons</taxon>
        <taxon>Gunneridae</taxon>
        <taxon>Pentapetalae</taxon>
        <taxon>rosids</taxon>
        <taxon>fabids</taxon>
        <taxon>Rosales</taxon>
        <taxon>Rosaceae</taxon>
        <taxon>Amygdaloideae</taxon>
        <taxon>Maleae</taxon>
        <taxon>Malus</taxon>
    </lineage>
</organism>
<reference evidence="3 4" key="1">
    <citation type="submission" date="2018-10" db="EMBL/GenBank/DDBJ databases">
        <title>A high-quality apple genome assembly.</title>
        <authorList>
            <person name="Hu J."/>
        </authorList>
    </citation>
    <scope>NUCLEOTIDE SEQUENCE [LARGE SCALE GENOMIC DNA]</scope>
    <source>
        <strain evidence="4">cv. HFTH1</strain>
        <tissue evidence="3">Young leaf</tissue>
    </source>
</reference>
<dbReference type="PANTHER" id="PTHR24177:SF329">
    <property type="entry name" value="ANKYRIN REPEAT PROTEIN"/>
    <property type="match status" value="1"/>
</dbReference>
<protein>
    <recommendedName>
        <fullName evidence="2">PGG domain-containing protein</fullName>
    </recommendedName>
</protein>
<dbReference type="STRING" id="3750.A0A498HFM4"/>
<sequence length="188" mass="21215">MQQVSRTAAIELSKPALNQNLLFLVESNVNHKELHEKGEKWMKDTASSYIIVNALFITIMFAATFIVPGGNNQETRFPIFLNEELFMVFIASDAISLFSSATSALMFLCILTSRYAKDDFLKSLPTKMIIGLSTFFISVATMMVAFSFALFIMLSDKSWIITPIIFLAEEYSIRKSNSGYKILKAYNI</sequence>
<dbReference type="EMBL" id="RDQH01000343">
    <property type="protein sequence ID" value="RXH69500.1"/>
    <property type="molecule type" value="Genomic_DNA"/>
</dbReference>
<feature type="transmembrane region" description="Helical" evidence="1">
    <location>
        <begin position="132"/>
        <end position="154"/>
    </location>
</feature>
<dbReference type="GO" id="GO:0016020">
    <property type="term" value="C:membrane"/>
    <property type="evidence" value="ECO:0007669"/>
    <property type="project" value="TreeGrafter"/>
</dbReference>
<feature type="transmembrane region" description="Helical" evidence="1">
    <location>
        <begin position="46"/>
        <end position="66"/>
    </location>
</feature>
<dbReference type="InterPro" id="IPR026961">
    <property type="entry name" value="PGG_dom"/>
</dbReference>
<evidence type="ECO:0000256" key="1">
    <source>
        <dbReference type="SAM" id="Phobius"/>
    </source>
</evidence>
<name>A0A498HFM4_MALDO</name>
<accession>A0A498HFM4</accession>
<gene>
    <name evidence="3" type="ORF">DVH24_037284</name>
</gene>
<keyword evidence="1" id="KW-0812">Transmembrane</keyword>
<feature type="domain" description="PGG" evidence="2">
    <location>
        <begin position="39"/>
        <end position="152"/>
    </location>
</feature>
<feature type="transmembrane region" description="Helical" evidence="1">
    <location>
        <begin position="86"/>
        <end position="111"/>
    </location>
</feature>
<keyword evidence="1" id="KW-1133">Transmembrane helix</keyword>
<proteinExistence type="predicted"/>
<evidence type="ECO:0000313" key="4">
    <source>
        <dbReference type="Proteomes" id="UP000290289"/>
    </source>
</evidence>
<evidence type="ECO:0000259" key="2">
    <source>
        <dbReference type="Pfam" id="PF13962"/>
    </source>
</evidence>
<keyword evidence="4" id="KW-1185">Reference proteome</keyword>
<dbReference type="Proteomes" id="UP000290289">
    <property type="component" value="Chromosome 17"/>
</dbReference>